<dbReference type="NCBIfam" id="NF004019">
    <property type="entry name" value="PRK05481.1"/>
    <property type="match status" value="1"/>
</dbReference>
<dbReference type="CDD" id="cd01335">
    <property type="entry name" value="Radical_SAM"/>
    <property type="match status" value="1"/>
</dbReference>
<evidence type="ECO:0000256" key="3">
    <source>
        <dbReference type="ARBA" id="ARBA00012237"/>
    </source>
</evidence>
<comment type="catalytic activity">
    <reaction evidence="11">
        <text>[[Fe-S] cluster scaffold protein carrying a second [4Fe-4S](2+) cluster] + N(6)-octanoyl-L-lysyl-[protein] + 2 oxidized [2Fe-2S]-[ferredoxin] + 2 S-adenosyl-L-methionine + 4 H(+) = [[Fe-S] cluster scaffold protein] + N(6)-[(R)-dihydrolipoyl]-L-lysyl-[protein] + 4 Fe(3+) + 2 hydrogen sulfide + 2 5'-deoxyadenosine + 2 L-methionine + 2 reduced [2Fe-2S]-[ferredoxin]</text>
        <dbReference type="Rhea" id="RHEA:16585"/>
        <dbReference type="Rhea" id="RHEA-COMP:9928"/>
        <dbReference type="Rhea" id="RHEA-COMP:10000"/>
        <dbReference type="Rhea" id="RHEA-COMP:10001"/>
        <dbReference type="Rhea" id="RHEA-COMP:10475"/>
        <dbReference type="Rhea" id="RHEA-COMP:14568"/>
        <dbReference type="Rhea" id="RHEA-COMP:14569"/>
        <dbReference type="ChEBI" id="CHEBI:15378"/>
        <dbReference type="ChEBI" id="CHEBI:17319"/>
        <dbReference type="ChEBI" id="CHEBI:29034"/>
        <dbReference type="ChEBI" id="CHEBI:29919"/>
        <dbReference type="ChEBI" id="CHEBI:33722"/>
        <dbReference type="ChEBI" id="CHEBI:33737"/>
        <dbReference type="ChEBI" id="CHEBI:33738"/>
        <dbReference type="ChEBI" id="CHEBI:57844"/>
        <dbReference type="ChEBI" id="CHEBI:59789"/>
        <dbReference type="ChEBI" id="CHEBI:78809"/>
        <dbReference type="ChEBI" id="CHEBI:83100"/>
        <dbReference type="EC" id="2.8.1.8"/>
    </reaction>
</comment>
<feature type="domain" description="Radical SAM core" evidence="12">
    <location>
        <begin position="53"/>
        <end position="268"/>
    </location>
</feature>
<keyword evidence="8" id="KW-0479">Metal-binding</keyword>
<evidence type="ECO:0000256" key="4">
    <source>
        <dbReference type="ARBA" id="ARBA00022485"/>
    </source>
</evidence>
<comment type="subcellular location">
    <subcellularLocation>
        <location evidence="2">Mitochondrion</location>
    </subcellularLocation>
</comment>
<dbReference type="FunFam" id="3.20.20.70:FF:000040">
    <property type="entry name" value="Lipoyl synthase"/>
    <property type="match status" value="1"/>
</dbReference>
<dbReference type="InterPro" id="IPR058240">
    <property type="entry name" value="rSAM_sf"/>
</dbReference>
<evidence type="ECO:0000256" key="6">
    <source>
        <dbReference type="ARBA" id="ARBA00022679"/>
    </source>
</evidence>
<evidence type="ECO:0000256" key="7">
    <source>
        <dbReference type="ARBA" id="ARBA00022691"/>
    </source>
</evidence>
<keyword evidence="4" id="KW-0004">4Fe-4S</keyword>
<dbReference type="SMART" id="SM00729">
    <property type="entry name" value="Elp3"/>
    <property type="match status" value="1"/>
</dbReference>
<gene>
    <name evidence="13" type="ORF">METZ01_LOCUS224434</name>
</gene>
<dbReference type="EMBL" id="UINC01054184">
    <property type="protein sequence ID" value="SVB71580.1"/>
    <property type="molecule type" value="Genomic_DNA"/>
</dbReference>
<dbReference type="InterPro" id="IPR007197">
    <property type="entry name" value="rSAM"/>
</dbReference>
<keyword evidence="9" id="KW-0408">Iron</keyword>
<dbReference type="PANTHER" id="PTHR10949:SF0">
    <property type="entry name" value="LIPOYL SYNTHASE, MITOCHONDRIAL"/>
    <property type="match status" value="1"/>
</dbReference>
<dbReference type="GO" id="GO:0016992">
    <property type="term" value="F:lipoate synthase activity"/>
    <property type="evidence" value="ECO:0007669"/>
    <property type="project" value="UniProtKB-EC"/>
</dbReference>
<evidence type="ECO:0000256" key="8">
    <source>
        <dbReference type="ARBA" id="ARBA00022723"/>
    </source>
</evidence>
<dbReference type="InterPro" id="IPR006638">
    <property type="entry name" value="Elp3/MiaA/NifB-like_rSAM"/>
</dbReference>
<dbReference type="AlphaFoldDB" id="A0A382G8J7"/>
<dbReference type="GO" id="GO:0051539">
    <property type="term" value="F:4 iron, 4 sulfur cluster binding"/>
    <property type="evidence" value="ECO:0007669"/>
    <property type="project" value="UniProtKB-KW"/>
</dbReference>
<dbReference type="PANTHER" id="PTHR10949">
    <property type="entry name" value="LIPOYL SYNTHASE"/>
    <property type="match status" value="1"/>
</dbReference>
<dbReference type="GO" id="GO:0046872">
    <property type="term" value="F:metal ion binding"/>
    <property type="evidence" value="ECO:0007669"/>
    <property type="project" value="UniProtKB-KW"/>
</dbReference>
<dbReference type="PIRSF" id="PIRSF005963">
    <property type="entry name" value="Lipoyl_synth"/>
    <property type="match status" value="1"/>
</dbReference>
<evidence type="ECO:0000256" key="2">
    <source>
        <dbReference type="ARBA" id="ARBA00004173"/>
    </source>
</evidence>
<dbReference type="EC" id="2.8.1.8" evidence="3"/>
<dbReference type="Gene3D" id="3.20.20.70">
    <property type="entry name" value="Aldolase class I"/>
    <property type="match status" value="1"/>
</dbReference>
<dbReference type="PROSITE" id="PS51918">
    <property type="entry name" value="RADICAL_SAM"/>
    <property type="match status" value="1"/>
</dbReference>
<dbReference type="SFLD" id="SFLDF00271">
    <property type="entry name" value="lipoyl_synthase"/>
    <property type="match status" value="1"/>
</dbReference>
<dbReference type="SUPFAM" id="SSF102114">
    <property type="entry name" value="Radical SAM enzymes"/>
    <property type="match status" value="1"/>
</dbReference>
<sequence>MTETTTVKRRLPRWLKATAPGSEGYLRLKRLIKGQRLHTVCESAHCPNIGECWGHGTATFMILGDVCTRSCGFCAIATGRPEHVDEDEPERVAEAISQLGLKHAVITSVNRDELADGGARIFAATIRHTRQRCPETSIEVLVPDFQGDWQALKTVMEAGPDILNHNIETVPRLYPIMRPQAKHERSLDLLRRAAQLSPAPTKSGMMLGAGEQRQEVELTLRQLADVGCAILTLGQYLSPSSEHVPIDRFLHPDEFRELGDFARDLGFKHVESGP</sequence>
<evidence type="ECO:0000256" key="1">
    <source>
        <dbReference type="ARBA" id="ARBA00001966"/>
    </source>
</evidence>
<dbReference type="Pfam" id="PF16881">
    <property type="entry name" value="LIAS_N"/>
    <property type="match status" value="1"/>
</dbReference>
<dbReference type="SFLD" id="SFLDS00029">
    <property type="entry name" value="Radical_SAM"/>
    <property type="match status" value="1"/>
</dbReference>
<feature type="non-terminal residue" evidence="13">
    <location>
        <position position="274"/>
    </location>
</feature>
<keyword evidence="10" id="KW-0411">Iron-sulfur</keyword>
<dbReference type="NCBIfam" id="NF009544">
    <property type="entry name" value="PRK12928.1"/>
    <property type="match status" value="1"/>
</dbReference>
<name>A0A382G8J7_9ZZZZ</name>
<dbReference type="HAMAP" id="MF_00206">
    <property type="entry name" value="Lipoyl_synth"/>
    <property type="match status" value="1"/>
</dbReference>
<dbReference type="InterPro" id="IPR013785">
    <property type="entry name" value="Aldolase_TIM"/>
</dbReference>
<comment type="cofactor">
    <cofactor evidence="1">
        <name>[4Fe-4S] cluster</name>
        <dbReference type="ChEBI" id="CHEBI:49883"/>
    </cofactor>
</comment>
<evidence type="ECO:0000259" key="12">
    <source>
        <dbReference type="PROSITE" id="PS51918"/>
    </source>
</evidence>
<keyword evidence="7" id="KW-0949">S-adenosyl-L-methionine</keyword>
<evidence type="ECO:0000256" key="10">
    <source>
        <dbReference type="ARBA" id="ARBA00023014"/>
    </source>
</evidence>
<organism evidence="13">
    <name type="scientific">marine metagenome</name>
    <dbReference type="NCBI Taxonomy" id="408172"/>
    <lineage>
        <taxon>unclassified sequences</taxon>
        <taxon>metagenomes</taxon>
        <taxon>ecological metagenomes</taxon>
    </lineage>
</organism>
<reference evidence="13" key="1">
    <citation type="submission" date="2018-05" db="EMBL/GenBank/DDBJ databases">
        <authorList>
            <person name="Lanie J.A."/>
            <person name="Ng W.-L."/>
            <person name="Kazmierczak K.M."/>
            <person name="Andrzejewski T.M."/>
            <person name="Davidsen T.M."/>
            <person name="Wayne K.J."/>
            <person name="Tettelin H."/>
            <person name="Glass J.I."/>
            <person name="Rusch D."/>
            <person name="Podicherti R."/>
            <person name="Tsui H.-C.T."/>
            <person name="Winkler M.E."/>
        </authorList>
    </citation>
    <scope>NUCLEOTIDE SEQUENCE</scope>
</reference>
<dbReference type="SFLD" id="SFLDG01058">
    <property type="entry name" value="lipoyl_synthase_like"/>
    <property type="match status" value="1"/>
</dbReference>
<protein>
    <recommendedName>
        <fullName evidence="3">lipoyl synthase</fullName>
        <ecNumber evidence="3">2.8.1.8</ecNumber>
    </recommendedName>
</protein>
<dbReference type="GO" id="GO:0005739">
    <property type="term" value="C:mitochondrion"/>
    <property type="evidence" value="ECO:0007669"/>
    <property type="project" value="UniProtKB-SubCell"/>
</dbReference>
<accession>A0A382G8J7</accession>
<dbReference type="NCBIfam" id="TIGR00510">
    <property type="entry name" value="lipA"/>
    <property type="match status" value="1"/>
</dbReference>
<evidence type="ECO:0000313" key="13">
    <source>
        <dbReference type="EMBL" id="SVB71580.1"/>
    </source>
</evidence>
<dbReference type="InterPro" id="IPR031691">
    <property type="entry name" value="LIAS_N"/>
</dbReference>
<evidence type="ECO:0000256" key="11">
    <source>
        <dbReference type="ARBA" id="ARBA00047326"/>
    </source>
</evidence>
<dbReference type="Pfam" id="PF04055">
    <property type="entry name" value="Radical_SAM"/>
    <property type="match status" value="1"/>
</dbReference>
<dbReference type="InterPro" id="IPR003698">
    <property type="entry name" value="Lipoyl_synth"/>
</dbReference>
<keyword evidence="6" id="KW-0808">Transferase</keyword>
<keyword evidence="5" id="KW-0963">Cytoplasm</keyword>
<evidence type="ECO:0000256" key="9">
    <source>
        <dbReference type="ARBA" id="ARBA00023004"/>
    </source>
</evidence>
<evidence type="ECO:0000256" key="5">
    <source>
        <dbReference type="ARBA" id="ARBA00022490"/>
    </source>
</evidence>
<proteinExistence type="inferred from homology"/>